<accession>A0A0R1LZ59</accession>
<proteinExistence type="predicted"/>
<dbReference type="Proteomes" id="UP000051160">
    <property type="component" value="Unassembled WGS sequence"/>
</dbReference>
<dbReference type="OrthoDB" id="350573at2"/>
<comment type="caution">
    <text evidence="2">The sequence shown here is derived from an EMBL/GenBank/DDBJ whole genome shotgun (WGS) entry which is preliminary data.</text>
</comment>
<dbReference type="AlphaFoldDB" id="A0A0R1LZ59"/>
<sequence length="98" mass="11193">MEFNDYQRAANRTLFGSEQVLTNCALGLSSETGQVVDLVKNYTFHGKKLDKSELTKEMGDVLWYLSQVAQWADISFDDVAKQNIDRLNERYPSATPRD</sequence>
<dbReference type="InterPro" id="IPR004518">
    <property type="entry name" value="MazG-like_dom"/>
</dbReference>
<reference evidence="2 3" key="1">
    <citation type="journal article" date="2015" name="Genome Announc.">
        <title>Expanding the biotechnology potential of lactobacilli through comparative genomics of 213 strains and associated genera.</title>
        <authorList>
            <person name="Sun Z."/>
            <person name="Harris H.M."/>
            <person name="McCann A."/>
            <person name="Guo C."/>
            <person name="Argimon S."/>
            <person name="Zhang W."/>
            <person name="Yang X."/>
            <person name="Jeffery I.B."/>
            <person name="Cooney J.C."/>
            <person name="Kagawa T.F."/>
            <person name="Liu W."/>
            <person name="Song Y."/>
            <person name="Salvetti E."/>
            <person name="Wrobel A."/>
            <person name="Rasinkangas P."/>
            <person name="Parkhill J."/>
            <person name="Rea M.C."/>
            <person name="O'Sullivan O."/>
            <person name="Ritari J."/>
            <person name="Douillard F.P."/>
            <person name="Paul Ross R."/>
            <person name="Yang R."/>
            <person name="Briner A.E."/>
            <person name="Felis G.E."/>
            <person name="de Vos W.M."/>
            <person name="Barrangou R."/>
            <person name="Klaenhammer T.R."/>
            <person name="Caufield P.W."/>
            <person name="Cui Y."/>
            <person name="Zhang H."/>
            <person name="O'Toole P.W."/>
        </authorList>
    </citation>
    <scope>NUCLEOTIDE SEQUENCE [LARGE SCALE GENOMIC DNA]</scope>
    <source>
        <strain evidence="2 3">DSM 19909</strain>
    </source>
</reference>
<dbReference type="Gene3D" id="1.10.287.1080">
    <property type="entry name" value="MazG-like"/>
    <property type="match status" value="1"/>
</dbReference>
<dbReference type="EMBL" id="AZEE01000028">
    <property type="protein sequence ID" value="KRK98233.1"/>
    <property type="molecule type" value="Genomic_DNA"/>
</dbReference>
<evidence type="ECO:0000313" key="2">
    <source>
        <dbReference type="EMBL" id="KRK98233.1"/>
    </source>
</evidence>
<keyword evidence="3" id="KW-1185">Reference proteome</keyword>
<evidence type="ECO:0000313" key="3">
    <source>
        <dbReference type="Proteomes" id="UP000051160"/>
    </source>
</evidence>
<protein>
    <submittedName>
        <fullName evidence="2">Pyrophosphatase</fullName>
    </submittedName>
</protein>
<evidence type="ECO:0000259" key="1">
    <source>
        <dbReference type="Pfam" id="PF03819"/>
    </source>
</evidence>
<dbReference type="PATRIC" id="fig|1423776.4.peg.1226"/>
<dbReference type="CDD" id="cd11541">
    <property type="entry name" value="NTP-PPase_u4"/>
    <property type="match status" value="1"/>
</dbReference>
<organism evidence="2 3">
    <name type="scientific">Secundilactobacillus odoratitofui DSM 19909 = JCM 15043</name>
    <dbReference type="NCBI Taxonomy" id="1423776"/>
    <lineage>
        <taxon>Bacteria</taxon>
        <taxon>Bacillati</taxon>
        <taxon>Bacillota</taxon>
        <taxon>Bacilli</taxon>
        <taxon>Lactobacillales</taxon>
        <taxon>Lactobacillaceae</taxon>
        <taxon>Secundilactobacillus</taxon>
    </lineage>
</organism>
<dbReference type="InterPro" id="IPR011379">
    <property type="entry name" value="MazG-related_GP37"/>
</dbReference>
<name>A0A0R1LZ59_9LACO</name>
<feature type="domain" description="NTP pyrophosphohydrolase MazG-like" evidence="1">
    <location>
        <begin position="24"/>
        <end position="93"/>
    </location>
</feature>
<gene>
    <name evidence="2" type="ORF">FD04_GL001213</name>
</gene>
<dbReference type="SUPFAM" id="SSF101386">
    <property type="entry name" value="all-alpha NTP pyrophosphatases"/>
    <property type="match status" value="1"/>
</dbReference>
<dbReference type="PIRSF" id="PIRSF006639">
    <property type="entry name" value="UCP006639_pph"/>
    <property type="match status" value="1"/>
</dbReference>
<dbReference type="STRING" id="1423776.FD04_GL001213"/>
<dbReference type="RefSeq" id="WP_056948075.1">
    <property type="nucleotide sequence ID" value="NZ_AZEE01000028.1"/>
</dbReference>
<dbReference type="Pfam" id="PF03819">
    <property type="entry name" value="MazG"/>
    <property type="match status" value="1"/>
</dbReference>